<dbReference type="Proteomes" id="UP000770661">
    <property type="component" value="Unassembled WGS sequence"/>
</dbReference>
<accession>A0A8J4YHM8</accession>
<name>A0A8J4YHM8_CHIOP</name>
<keyword evidence="2" id="KW-1185">Reference proteome</keyword>
<evidence type="ECO:0000313" key="2">
    <source>
        <dbReference type="Proteomes" id="UP000770661"/>
    </source>
</evidence>
<comment type="caution">
    <text evidence="1">The sequence shown here is derived from an EMBL/GenBank/DDBJ whole genome shotgun (WGS) entry which is preliminary data.</text>
</comment>
<proteinExistence type="predicted"/>
<organism evidence="1 2">
    <name type="scientific">Chionoecetes opilio</name>
    <name type="common">Atlantic snow crab</name>
    <name type="synonym">Cancer opilio</name>
    <dbReference type="NCBI Taxonomy" id="41210"/>
    <lineage>
        <taxon>Eukaryota</taxon>
        <taxon>Metazoa</taxon>
        <taxon>Ecdysozoa</taxon>
        <taxon>Arthropoda</taxon>
        <taxon>Crustacea</taxon>
        <taxon>Multicrustacea</taxon>
        <taxon>Malacostraca</taxon>
        <taxon>Eumalacostraca</taxon>
        <taxon>Eucarida</taxon>
        <taxon>Decapoda</taxon>
        <taxon>Pleocyemata</taxon>
        <taxon>Brachyura</taxon>
        <taxon>Eubrachyura</taxon>
        <taxon>Majoidea</taxon>
        <taxon>Majidae</taxon>
        <taxon>Chionoecetes</taxon>
    </lineage>
</organism>
<gene>
    <name evidence="1" type="ORF">GWK47_034754</name>
</gene>
<sequence>MDEMKRKHRTSSALLWHRSTREHSPLAHAQIRSYFSHRQLQSYVHFPRAFLHEHRPPHVHMALLQPLVSPLQAWDAPGRLEHTGRQVFVALSRVHPNPLRLEVSLTRTGCQIPVW</sequence>
<evidence type="ECO:0000313" key="1">
    <source>
        <dbReference type="EMBL" id="KAG0727387.1"/>
    </source>
</evidence>
<reference evidence="1" key="1">
    <citation type="submission" date="2020-07" db="EMBL/GenBank/DDBJ databases">
        <title>The High-quality genome of the commercially important snow crab, Chionoecetes opilio.</title>
        <authorList>
            <person name="Jeong J.-H."/>
            <person name="Ryu S."/>
        </authorList>
    </citation>
    <scope>NUCLEOTIDE SEQUENCE</scope>
    <source>
        <strain evidence="1">MADBK_172401_WGS</strain>
        <tissue evidence="1">Digestive gland</tissue>
    </source>
</reference>
<dbReference type="AlphaFoldDB" id="A0A8J4YHM8"/>
<dbReference type="EMBL" id="JACEEZ010003424">
    <property type="protein sequence ID" value="KAG0727387.1"/>
    <property type="molecule type" value="Genomic_DNA"/>
</dbReference>
<protein>
    <submittedName>
        <fullName evidence="1">Uncharacterized protein</fullName>
    </submittedName>
</protein>